<gene>
    <name evidence="6" type="primary">yecN</name>
    <name evidence="6" type="ORF">VMF7928_01376</name>
</gene>
<comment type="subcellular location">
    <subcellularLocation>
        <location evidence="1">Membrane</location>
    </subcellularLocation>
</comment>
<protein>
    <submittedName>
        <fullName evidence="6">Inner membrane protein YecN</fullName>
    </submittedName>
</protein>
<dbReference type="RefSeq" id="WP_237360709.1">
    <property type="nucleotide sequence ID" value="NZ_CAKLDM010000001.1"/>
</dbReference>
<proteinExistence type="predicted"/>
<organism evidence="6 7">
    <name type="scientific">Vibrio marisflavi CECT 7928</name>
    <dbReference type="NCBI Taxonomy" id="634439"/>
    <lineage>
        <taxon>Bacteria</taxon>
        <taxon>Pseudomonadati</taxon>
        <taxon>Pseudomonadota</taxon>
        <taxon>Gammaproteobacteria</taxon>
        <taxon>Vibrionales</taxon>
        <taxon>Vibrionaceae</taxon>
        <taxon>Vibrio</taxon>
    </lineage>
</organism>
<evidence type="ECO:0000256" key="5">
    <source>
        <dbReference type="SAM" id="Phobius"/>
    </source>
</evidence>
<sequence length="125" mass="13643">MVTALYASVLAGLIVWLSFKVINQRKSSKVPHSDGGVDELVIARSAHSNAVEYIPITLILLALAEFNGASAILIHIFGTVFFFGRWIHANAILNESIPGRVRGMKITFVCIVGLILLNLIYVPLL</sequence>
<evidence type="ECO:0000313" key="7">
    <source>
        <dbReference type="Proteomes" id="UP000838748"/>
    </source>
</evidence>
<dbReference type="PANTHER" id="PTHR35814">
    <property type="match status" value="1"/>
</dbReference>
<dbReference type="Pfam" id="PF01124">
    <property type="entry name" value="MAPEG"/>
    <property type="match status" value="1"/>
</dbReference>
<feature type="transmembrane region" description="Helical" evidence="5">
    <location>
        <begin position="53"/>
        <end position="83"/>
    </location>
</feature>
<evidence type="ECO:0000256" key="1">
    <source>
        <dbReference type="ARBA" id="ARBA00004370"/>
    </source>
</evidence>
<keyword evidence="7" id="KW-1185">Reference proteome</keyword>
<keyword evidence="2 5" id="KW-0812">Transmembrane</keyword>
<dbReference type="InterPro" id="IPR001129">
    <property type="entry name" value="Membr-assoc_MAPEG"/>
</dbReference>
<evidence type="ECO:0000256" key="4">
    <source>
        <dbReference type="ARBA" id="ARBA00023136"/>
    </source>
</evidence>
<dbReference type="EMBL" id="CAKLDM010000001">
    <property type="protein sequence ID" value="CAH0537823.1"/>
    <property type="molecule type" value="Genomic_DNA"/>
</dbReference>
<keyword evidence="3 5" id="KW-1133">Transmembrane helix</keyword>
<dbReference type="InterPro" id="IPR023352">
    <property type="entry name" value="MAPEG-like_dom_sf"/>
</dbReference>
<reference evidence="6" key="1">
    <citation type="submission" date="2021-11" db="EMBL/GenBank/DDBJ databases">
        <authorList>
            <person name="Rodrigo-Torres L."/>
            <person name="Arahal R. D."/>
            <person name="Lucena T."/>
        </authorList>
    </citation>
    <scope>NUCLEOTIDE SEQUENCE</scope>
    <source>
        <strain evidence="6">CECT 7928</strain>
    </source>
</reference>
<keyword evidence="4 5" id="KW-0472">Membrane</keyword>
<evidence type="ECO:0000313" key="6">
    <source>
        <dbReference type="EMBL" id="CAH0537823.1"/>
    </source>
</evidence>
<comment type="caution">
    <text evidence="6">The sequence shown here is derived from an EMBL/GenBank/DDBJ whole genome shotgun (WGS) entry which is preliminary data.</text>
</comment>
<accession>A0ABM9A2D1</accession>
<dbReference type="Proteomes" id="UP000838748">
    <property type="component" value="Unassembled WGS sequence"/>
</dbReference>
<evidence type="ECO:0000256" key="3">
    <source>
        <dbReference type="ARBA" id="ARBA00022989"/>
    </source>
</evidence>
<name>A0ABM9A2D1_9VIBR</name>
<feature type="transmembrane region" description="Helical" evidence="5">
    <location>
        <begin position="104"/>
        <end position="124"/>
    </location>
</feature>
<dbReference type="SUPFAM" id="SSF161084">
    <property type="entry name" value="MAPEG domain-like"/>
    <property type="match status" value="1"/>
</dbReference>
<dbReference type="Gene3D" id="1.20.120.550">
    <property type="entry name" value="Membrane associated eicosanoid/glutathione metabolism-like domain"/>
    <property type="match status" value="1"/>
</dbReference>
<dbReference type="PANTHER" id="PTHR35814:SF1">
    <property type="entry name" value="GLUTATHIONE S-TRANSFERASE-RELATED"/>
    <property type="match status" value="1"/>
</dbReference>
<evidence type="ECO:0000256" key="2">
    <source>
        <dbReference type="ARBA" id="ARBA00022692"/>
    </source>
</evidence>